<dbReference type="GO" id="GO:0005634">
    <property type="term" value="C:nucleus"/>
    <property type="evidence" value="ECO:0007669"/>
    <property type="project" value="UniProtKB-SubCell"/>
</dbReference>
<keyword evidence="4" id="KW-0963">Cytoplasm</keyword>
<comment type="subcellular location">
    <subcellularLocation>
        <location evidence="2">Cytoplasm</location>
    </subcellularLocation>
    <subcellularLocation>
        <location evidence="1">Nucleus</location>
    </subcellularLocation>
</comment>
<dbReference type="PANTHER" id="PTHR14315:SF17">
    <property type="entry name" value="MIP21584P"/>
    <property type="match status" value="1"/>
</dbReference>
<accession>A7RGN8</accession>
<dbReference type="HOGENOM" id="CLU_819653_0_0_1"/>
<evidence type="ECO:0000256" key="5">
    <source>
        <dbReference type="ARBA" id="ARBA00023242"/>
    </source>
</evidence>
<comment type="similarity">
    <text evidence="3">Belongs to the SPOT14 family.</text>
</comment>
<organism evidence="6 7">
    <name type="scientific">Nematostella vectensis</name>
    <name type="common">Starlet sea anemone</name>
    <dbReference type="NCBI Taxonomy" id="45351"/>
    <lineage>
        <taxon>Eukaryota</taxon>
        <taxon>Metazoa</taxon>
        <taxon>Cnidaria</taxon>
        <taxon>Anthozoa</taxon>
        <taxon>Hexacorallia</taxon>
        <taxon>Actiniaria</taxon>
        <taxon>Edwardsiidae</taxon>
        <taxon>Nematostella</taxon>
    </lineage>
</organism>
<evidence type="ECO:0000256" key="2">
    <source>
        <dbReference type="ARBA" id="ARBA00004496"/>
    </source>
</evidence>
<proteinExistence type="inferred from homology"/>
<dbReference type="Gene3D" id="6.10.140.1610">
    <property type="match status" value="2"/>
</dbReference>
<reference evidence="6 7" key="1">
    <citation type="journal article" date="2007" name="Science">
        <title>Sea anemone genome reveals ancestral eumetazoan gene repertoire and genomic organization.</title>
        <authorList>
            <person name="Putnam N.H."/>
            <person name="Srivastava M."/>
            <person name="Hellsten U."/>
            <person name="Dirks B."/>
            <person name="Chapman J."/>
            <person name="Salamov A."/>
            <person name="Terry A."/>
            <person name="Shapiro H."/>
            <person name="Lindquist E."/>
            <person name="Kapitonov V.V."/>
            <person name="Jurka J."/>
            <person name="Genikhovich G."/>
            <person name="Grigoriev I.V."/>
            <person name="Lucas S.M."/>
            <person name="Steele R.E."/>
            <person name="Finnerty J.R."/>
            <person name="Technau U."/>
            <person name="Martindale M.Q."/>
            <person name="Rokhsar D.S."/>
        </authorList>
    </citation>
    <scope>NUCLEOTIDE SEQUENCE [LARGE SCALE GENOMIC DNA]</scope>
    <source>
        <strain evidence="7">CH2 X CH6</strain>
    </source>
</reference>
<name>A7RGN8_NEMVE</name>
<dbReference type="Proteomes" id="UP000001593">
    <property type="component" value="Unassembled WGS sequence"/>
</dbReference>
<evidence type="ECO:0000313" key="7">
    <source>
        <dbReference type="Proteomes" id="UP000001593"/>
    </source>
</evidence>
<dbReference type="Pfam" id="PF07084">
    <property type="entry name" value="Spot_14"/>
    <property type="match status" value="1"/>
</dbReference>
<protein>
    <submittedName>
        <fullName evidence="6">Uncharacterized protein</fullName>
    </submittedName>
</protein>
<dbReference type="STRING" id="45351.A7RGN8"/>
<evidence type="ECO:0000313" key="6">
    <source>
        <dbReference type="EMBL" id="EDO49569.1"/>
    </source>
</evidence>
<dbReference type="EMBL" id="DS469509">
    <property type="protein sequence ID" value="EDO49569.1"/>
    <property type="molecule type" value="Genomic_DNA"/>
</dbReference>
<sequence>MDCDLAEAILSYTRCPFSKHVITTRPYHLALAADWLKPKAGCQATFRNTFKKNNNSHELEEKMLSFCRKDRSYNQGWFNVKSEKAGFDYIIFPRMETTWDEFYYKRSVVAVVENFLKTVDDMKATVLIPCRLMDIPVTEILYSPSAGDPFLKNNIDLCSFYSFMKALRTQIALGANHIEENEEHNSPFQCEIEETTRQINKLALVAKYLGATDLFSQAVPFDVFESQVRFTEECTLLDALRKFQYEVQEMEKAMLFPNRLKDHELVGNWPRMSSNVRSLQDVYSLLKLLKKELIDGPQKLENSDPKLQQKLSDIYHTLRQYTTMTLNLIERYKKEVQCA</sequence>
<gene>
    <name evidence="6" type="ORF">NEMVEDRAFT_v1g238114</name>
</gene>
<dbReference type="InterPro" id="IPR009786">
    <property type="entry name" value="Spot_14"/>
</dbReference>
<evidence type="ECO:0000256" key="4">
    <source>
        <dbReference type="ARBA" id="ARBA00022490"/>
    </source>
</evidence>
<dbReference type="PANTHER" id="PTHR14315">
    <property type="entry name" value="SPOT14 FAMILY MEMBER"/>
    <property type="match status" value="1"/>
</dbReference>
<dbReference type="OMA" id="DANMIPL"/>
<dbReference type="AlphaFoldDB" id="A7RGN8"/>
<keyword evidence="7" id="KW-1185">Reference proteome</keyword>
<keyword evidence="5" id="KW-0539">Nucleus</keyword>
<dbReference type="InterPro" id="IPR053719">
    <property type="entry name" value="Lipogen_MT_Stabilize_sf"/>
</dbReference>
<dbReference type="GO" id="GO:0046890">
    <property type="term" value="P:regulation of lipid biosynthetic process"/>
    <property type="evidence" value="ECO:0000318"/>
    <property type="project" value="GO_Central"/>
</dbReference>
<evidence type="ECO:0000256" key="3">
    <source>
        <dbReference type="ARBA" id="ARBA00009488"/>
    </source>
</evidence>
<evidence type="ECO:0000256" key="1">
    <source>
        <dbReference type="ARBA" id="ARBA00004123"/>
    </source>
</evidence>
<dbReference type="InParanoid" id="A7RGN8"/>
<dbReference type="GO" id="GO:0005829">
    <property type="term" value="C:cytosol"/>
    <property type="evidence" value="ECO:0000318"/>
    <property type="project" value="GO_Central"/>
</dbReference>